<keyword evidence="1" id="KW-0812">Transmembrane</keyword>
<keyword evidence="3" id="KW-1185">Reference proteome</keyword>
<reference evidence="2 3" key="1">
    <citation type="journal article" date="2008" name="Proc. Natl. Acad. Sci. U.S.A.">
        <title>The genome of Cyanothece 51142, a unicellular diazotrophic cyanobacterium important in the marine nitrogen cycle.</title>
        <authorList>
            <person name="Welsh E.A."/>
            <person name="Liberton M."/>
            <person name="Stoeckel J."/>
            <person name="Loh T."/>
            <person name="Elvitigala T."/>
            <person name="Wang C."/>
            <person name="Wollam A."/>
            <person name="Fulton R.S."/>
            <person name="Clifton S.W."/>
            <person name="Jacobs J.M."/>
            <person name="Aurora R."/>
            <person name="Ghosh B.K."/>
            <person name="Sherman L.A."/>
            <person name="Smith R.D."/>
            <person name="Wilson R.K."/>
            <person name="Pakrasi H.B."/>
        </authorList>
    </citation>
    <scope>NUCLEOTIDE SEQUENCE [LARGE SCALE GENOMIC DNA]</scope>
    <source>
        <strain evidence="3">ATCC 51142 / BH68</strain>
    </source>
</reference>
<dbReference type="KEGG" id="cyt:cce_0961"/>
<name>B1WSY2_CROS5</name>
<feature type="transmembrane region" description="Helical" evidence="1">
    <location>
        <begin position="7"/>
        <end position="24"/>
    </location>
</feature>
<keyword evidence="1" id="KW-1133">Transmembrane helix</keyword>
<sequence length="146" mass="16759">MINIQKIFSIILISIFIFGYQSLINVSTAQLITVHLGEPFKLKINQEALIMPENINIKFSTVEEDSRCPLDTQCVWPGQVNIVVNIINQNQNLGAFNLISRLGEKNIQYFDNYGVELIKVTPWPQKNERLEMSDYQAILVVNEFTL</sequence>
<dbReference type="AlphaFoldDB" id="B1WSY2"/>
<evidence type="ECO:0000313" key="3">
    <source>
        <dbReference type="Proteomes" id="UP000001203"/>
    </source>
</evidence>
<dbReference type="Proteomes" id="UP000001203">
    <property type="component" value="Chromosome circular"/>
</dbReference>
<organism evidence="2 3">
    <name type="scientific">Crocosphaera subtropica (strain ATCC 51142 / BH68)</name>
    <name type="common">Cyanothece sp. (strain ATCC 51142)</name>
    <dbReference type="NCBI Taxonomy" id="43989"/>
    <lineage>
        <taxon>Bacteria</taxon>
        <taxon>Bacillati</taxon>
        <taxon>Cyanobacteriota</taxon>
        <taxon>Cyanophyceae</taxon>
        <taxon>Oscillatoriophycideae</taxon>
        <taxon>Chroococcales</taxon>
        <taxon>Aphanothecaceae</taxon>
        <taxon>Crocosphaera</taxon>
        <taxon>Crocosphaera subtropica</taxon>
    </lineage>
</organism>
<keyword evidence="1" id="KW-0472">Membrane</keyword>
<dbReference type="HOGENOM" id="CLU_150593_0_0_3"/>
<dbReference type="eggNOG" id="ENOG5033BNR">
    <property type="taxonomic scope" value="Bacteria"/>
</dbReference>
<dbReference type="STRING" id="43989.cce_0961"/>
<evidence type="ECO:0000256" key="1">
    <source>
        <dbReference type="SAM" id="Phobius"/>
    </source>
</evidence>
<dbReference type="RefSeq" id="WP_009547140.1">
    <property type="nucleotide sequence ID" value="NC_010546.1"/>
</dbReference>
<proteinExistence type="predicted"/>
<gene>
    <name evidence="2" type="ordered locus">cce_0961</name>
</gene>
<protein>
    <submittedName>
        <fullName evidence="2">Uncharacterized protein</fullName>
    </submittedName>
</protein>
<dbReference type="EMBL" id="CP000806">
    <property type="protein sequence ID" value="ACB50312.1"/>
    <property type="molecule type" value="Genomic_DNA"/>
</dbReference>
<accession>B1WSY2</accession>
<evidence type="ECO:0000313" key="2">
    <source>
        <dbReference type="EMBL" id="ACB50312.1"/>
    </source>
</evidence>
<dbReference type="OrthoDB" id="163809at2"/>